<dbReference type="InterPro" id="IPR005135">
    <property type="entry name" value="Endo/exonuclease/phosphatase"/>
</dbReference>
<dbReference type="SUPFAM" id="SSF56219">
    <property type="entry name" value="DNase I-like"/>
    <property type="match status" value="1"/>
</dbReference>
<reference evidence="2 3" key="1">
    <citation type="submission" date="2022-01" db="EMBL/GenBank/DDBJ databases">
        <title>A high-quality chromosome-level genome assembly of rohu carp, Labeo rohita.</title>
        <authorList>
            <person name="Arick M.A. II"/>
            <person name="Hsu C.-Y."/>
            <person name="Magbanua Z."/>
            <person name="Pechanova O."/>
            <person name="Grover C."/>
            <person name="Miller E."/>
            <person name="Thrash A."/>
            <person name="Ezzel L."/>
            <person name="Alam S."/>
            <person name="Benzie J."/>
            <person name="Hamilton M."/>
            <person name="Karsi A."/>
            <person name="Lawrence M.L."/>
            <person name="Peterson D.G."/>
        </authorList>
    </citation>
    <scope>NUCLEOTIDE SEQUENCE [LARGE SCALE GENOMIC DNA]</scope>
    <source>
        <strain evidence="3">BAU-BD-2019</strain>
        <tissue evidence="2">Blood</tissue>
    </source>
</reference>
<name>A0ABQ8MKI7_LABRO</name>
<feature type="domain" description="Endonuclease/exonuclease/phosphatase" evidence="1">
    <location>
        <begin position="35"/>
        <end position="174"/>
    </location>
</feature>
<accession>A0ABQ8MKI7</accession>
<dbReference type="EMBL" id="JACTAM010000006">
    <property type="protein sequence ID" value="KAI2663210.1"/>
    <property type="molecule type" value="Genomic_DNA"/>
</dbReference>
<dbReference type="PANTHER" id="PTHR23227">
    <property type="entry name" value="BUCENTAUR RELATED"/>
    <property type="match status" value="1"/>
</dbReference>
<dbReference type="InterPro" id="IPR036691">
    <property type="entry name" value="Endo/exonu/phosph_ase_sf"/>
</dbReference>
<proteinExistence type="predicted"/>
<evidence type="ECO:0000313" key="3">
    <source>
        <dbReference type="Proteomes" id="UP000830375"/>
    </source>
</evidence>
<dbReference type="CDD" id="cd09076">
    <property type="entry name" value="L1-EN"/>
    <property type="match status" value="1"/>
</dbReference>
<dbReference type="InterPro" id="IPR027124">
    <property type="entry name" value="Swc5/CFDP1/2"/>
</dbReference>
<gene>
    <name evidence="2" type="ORF">H4Q32_011687</name>
</gene>
<dbReference type="Proteomes" id="UP000830375">
    <property type="component" value="Unassembled WGS sequence"/>
</dbReference>
<evidence type="ECO:0000259" key="1">
    <source>
        <dbReference type="Pfam" id="PF14529"/>
    </source>
</evidence>
<comment type="caution">
    <text evidence="2">The sequence shown here is derived from an EMBL/GenBank/DDBJ whole genome shotgun (WGS) entry which is preliminary data.</text>
</comment>
<dbReference type="Pfam" id="PF14529">
    <property type="entry name" value="Exo_endo_phos_2"/>
    <property type="match status" value="1"/>
</dbReference>
<evidence type="ECO:0000313" key="2">
    <source>
        <dbReference type="EMBL" id="KAI2663210.1"/>
    </source>
</evidence>
<organism evidence="2 3">
    <name type="scientific">Labeo rohita</name>
    <name type="common">Indian major carp</name>
    <name type="synonym">Cyprinus rohita</name>
    <dbReference type="NCBI Taxonomy" id="84645"/>
    <lineage>
        <taxon>Eukaryota</taxon>
        <taxon>Metazoa</taxon>
        <taxon>Chordata</taxon>
        <taxon>Craniata</taxon>
        <taxon>Vertebrata</taxon>
        <taxon>Euteleostomi</taxon>
        <taxon>Actinopterygii</taxon>
        <taxon>Neopterygii</taxon>
        <taxon>Teleostei</taxon>
        <taxon>Ostariophysi</taxon>
        <taxon>Cypriniformes</taxon>
        <taxon>Cyprinidae</taxon>
        <taxon>Labeoninae</taxon>
        <taxon>Labeonini</taxon>
        <taxon>Labeo</taxon>
    </lineage>
</organism>
<dbReference type="PANTHER" id="PTHR23227:SF67">
    <property type="entry name" value="CRANIOFACIAL DEVELOPMENT PROTEIN 2-LIKE"/>
    <property type="match status" value="1"/>
</dbReference>
<protein>
    <submittedName>
        <fullName evidence="2">Craniofacial development protein 2</fullName>
    </submittedName>
</protein>
<sequence length="270" mass="30396">MVSDGKTILYSGHKRWHMHMHIITTRFLSQHAKTTIVQVYAPTEDAVETKKDAFYNQLQDVINEVPRHDVTVLRGDFNAQISANQQGLEHVIGPYGTGCHITNNGECLLLFCNTNGLCIGNTFFTHKQIHKKTWCGPNGLTNNKIDYVCVSRRWRSALQDTCVYRGADVGSDHHLLKAVLKLQLKKQRAIRGGKAAGQDQISSELLKHGGPSMIQALTQLMNECREEEQIPDEWRQGMIVKLKKKGNITVVTGVALHYCQCQERPFALSC</sequence>
<keyword evidence="3" id="KW-1185">Reference proteome</keyword>
<dbReference type="Gene3D" id="3.60.10.10">
    <property type="entry name" value="Endonuclease/exonuclease/phosphatase"/>
    <property type="match status" value="1"/>
</dbReference>